<protein>
    <submittedName>
        <fullName evidence="2">DUF58 domain-containing protein</fullName>
    </submittedName>
</protein>
<evidence type="ECO:0000313" key="3">
    <source>
        <dbReference type="Proteomes" id="UP000476338"/>
    </source>
</evidence>
<organism evidence="2 3">
    <name type="scientific">Campylobacter portucalensis</name>
    <dbReference type="NCBI Taxonomy" id="2608384"/>
    <lineage>
        <taxon>Bacteria</taxon>
        <taxon>Pseudomonadati</taxon>
        <taxon>Campylobacterota</taxon>
        <taxon>Epsilonproteobacteria</taxon>
        <taxon>Campylobacterales</taxon>
        <taxon>Campylobacteraceae</taxon>
        <taxon>Campylobacter</taxon>
    </lineage>
</organism>
<reference evidence="2 3" key="1">
    <citation type="submission" date="2019-09" db="EMBL/GenBank/DDBJ databases">
        <authorList>
            <person name="Silva M."/>
            <person name="Pereira G."/>
            <person name="Lopes-Da-Costa L."/>
            <person name="Silva E."/>
        </authorList>
    </citation>
    <scope>NUCLEOTIDE SEQUENCE [LARGE SCALE GENOMIC DNA]</scope>
    <source>
        <strain evidence="2 3">FMV-PI01</strain>
    </source>
</reference>
<dbReference type="PANTHER" id="PTHR33608:SF6">
    <property type="entry name" value="BLL2464 PROTEIN"/>
    <property type="match status" value="1"/>
</dbReference>
<proteinExistence type="predicted"/>
<evidence type="ECO:0000313" key="2">
    <source>
        <dbReference type="EMBL" id="MSN96950.1"/>
    </source>
</evidence>
<keyword evidence="3" id="KW-1185">Reference proteome</keyword>
<dbReference type="Proteomes" id="UP000476338">
    <property type="component" value="Unassembled WGS sequence"/>
</dbReference>
<gene>
    <name evidence="2" type="ORF">F1B92_07230</name>
</gene>
<feature type="domain" description="DUF58" evidence="1">
    <location>
        <begin position="39"/>
        <end position="238"/>
    </location>
</feature>
<dbReference type="InterPro" id="IPR002881">
    <property type="entry name" value="DUF58"/>
</dbReference>
<comment type="caution">
    <text evidence="2">The sequence shown here is derived from an EMBL/GenBank/DDBJ whole genome shotgun (WGS) entry which is preliminary data.</text>
</comment>
<reference evidence="2 3" key="2">
    <citation type="submission" date="2020-03" db="EMBL/GenBank/DDBJ databases">
        <title>Campylobacter portucalensis sp. nov., a new species of Campylobacter isolated from the reproductive tract of bulls.</title>
        <authorList>
            <person name="Silva M.F."/>
            <person name="Pereira G."/>
            <person name="Carneiro C."/>
            <person name="Hemphill A."/>
            <person name="Mateus L."/>
            <person name="Lopes-Da-Costa L."/>
            <person name="Silva E."/>
        </authorList>
    </citation>
    <scope>NUCLEOTIDE SEQUENCE [LARGE SCALE GENOMIC DNA]</scope>
    <source>
        <strain evidence="2 3">FMV-PI01</strain>
    </source>
</reference>
<accession>A0A6L5WIB1</accession>
<sequence>MQTSREIFLKAKKNIFNSKFGLNESLLKGDGLDFREIKEYENEDLRRINWKSTAKSGSLKTNVFNETKQMNIVFIFLLSGGLNFGSFKLKIELGAEILGLIGLNSIYQKNSFHTMFLSQKYEKFYLNLKDEVEIYDLIQKALNFEILGKSVDFDSFELNKYFSQKAAVFVVSDFLDDIDLSKIAFKNDVYALILRDKFEENLDIISDLDFIDASNFKSFELNLTKSSIKKYQEILKAHDEKMIEHFLENKINFGKIYTDEDAILSLLRIVRA</sequence>
<dbReference type="Pfam" id="PF01882">
    <property type="entry name" value="DUF58"/>
    <property type="match status" value="1"/>
</dbReference>
<name>A0A6L5WIB1_9BACT</name>
<dbReference type="EMBL" id="VWSJ01000031">
    <property type="protein sequence ID" value="MSN96950.1"/>
    <property type="molecule type" value="Genomic_DNA"/>
</dbReference>
<dbReference type="AlphaFoldDB" id="A0A6L5WIB1"/>
<dbReference type="RefSeq" id="WP_195836325.1">
    <property type="nucleotide sequence ID" value="NZ_VWSJ01000031.1"/>
</dbReference>
<evidence type="ECO:0000259" key="1">
    <source>
        <dbReference type="Pfam" id="PF01882"/>
    </source>
</evidence>
<dbReference type="PANTHER" id="PTHR33608">
    <property type="entry name" value="BLL2464 PROTEIN"/>
    <property type="match status" value="1"/>
</dbReference>